<dbReference type="GO" id="GO:0005524">
    <property type="term" value="F:ATP binding"/>
    <property type="evidence" value="ECO:0007669"/>
    <property type="project" value="UniProtKB-UniRule"/>
</dbReference>
<dbReference type="EC" id="6.3.2.8" evidence="3 14"/>
<evidence type="ECO:0000256" key="5">
    <source>
        <dbReference type="ARBA" id="ARBA00022598"/>
    </source>
</evidence>
<accession>A0A1Y1RWA1</accession>
<proteinExistence type="inferred from homology"/>
<dbReference type="InterPro" id="IPR050061">
    <property type="entry name" value="MurCDEF_pg_biosynth"/>
</dbReference>
<dbReference type="HAMAP" id="MF_00046">
    <property type="entry name" value="MurC"/>
    <property type="match status" value="1"/>
</dbReference>
<gene>
    <name evidence="14" type="primary">murC</name>
    <name evidence="18" type="ORF">B4O97_14505</name>
</gene>
<dbReference type="InterPro" id="IPR013221">
    <property type="entry name" value="Mur_ligase_cen"/>
</dbReference>
<dbReference type="Proteomes" id="UP000192343">
    <property type="component" value="Unassembled WGS sequence"/>
</dbReference>
<evidence type="ECO:0000256" key="9">
    <source>
        <dbReference type="ARBA" id="ARBA00022960"/>
    </source>
</evidence>
<evidence type="ECO:0000256" key="1">
    <source>
        <dbReference type="ARBA" id="ARBA00004496"/>
    </source>
</evidence>
<evidence type="ECO:0000256" key="3">
    <source>
        <dbReference type="ARBA" id="ARBA00012211"/>
    </source>
</evidence>
<comment type="similarity">
    <text evidence="14">Belongs to the MurCDEF family.</text>
</comment>
<keyword evidence="10 14" id="KW-0573">Peptidoglycan synthesis</keyword>
<dbReference type="InterPro" id="IPR004101">
    <property type="entry name" value="Mur_ligase_C"/>
</dbReference>
<dbReference type="SUPFAM" id="SSF53623">
    <property type="entry name" value="MurD-like peptide ligases, catalytic domain"/>
    <property type="match status" value="1"/>
</dbReference>
<dbReference type="Pfam" id="PF08245">
    <property type="entry name" value="Mur_ligase_M"/>
    <property type="match status" value="1"/>
</dbReference>
<dbReference type="SUPFAM" id="SSF53244">
    <property type="entry name" value="MurD-like peptide ligases, peptide-binding domain"/>
    <property type="match status" value="1"/>
</dbReference>
<keyword evidence="4 14" id="KW-0963">Cytoplasm</keyword>
<protein>
    <recommendedName>
        <fullName evidence="3 14">UDP-N-acetylmuramate--L-alanine ligase</fullName>
        <ecNumber evidence="3 14">6.3.2.8</ecNumber>
    </recommendedName>
    <alternativeName>
        <fullName evidence="14">UDP-N-acetylmuramoyl-L-alanine synthetase</fullName>
    </alternativeName>
</protein>
<evidence type="ECO:0000259" key="16">
    <source>
        <dbReference type="Pfam" id="PF02875"/>
    </source>
</evidence>
<dbReference type="Gene3D" id="3.40.50.720">
    <property type="entry name" value="NAD(P)-binding Rossmann-like Domain"/>
    <property type="match status" value="1"/>
</dbReference>
<dbReference type="GO" id="GO:0008763">
    <property type="term" value="F:UDP-N-acetylmuramate-L-alanine ligase activity"/>
    <property type="evidence" value="ECO:0007669"/>
    <property type="project" value="UniProtKB-UniRule"/>
</dbReference>
<dbReference type="STRING" id="1963862.B4O97_14505"/>
<dbReference type="GO" id="GO:0009252">
    <property type="term" value="P:peptidoglycan biosynthetic process"/>
    <property type="evidence" value="ECO:0007669"/>
    <property type="project" value="UniProtKB-UniRule"/>
</dbReference>
<dbReference type="GO" id="GO:0008360">
    <property type="term" value="P:regulation of cell shape"/>
    <property type="evidence" value="ECO:0007669"/>
    <property type="project" value="UniProtKB-KW"/>
</dbReference>
<feature type="domain" description="Mur ligase central" evidence="17">
    <location>
        <begin position="115"/>
        <end position="296"/>
    </location>
</feature>
<evidence type="ECO:0000256" key="2">
    <source>
        <dbReference type="ARBA" id="ARBA00004752"/>
    </source>
</evidence>
<dbReference type="Pfam" id="PF01225">
    <property type="entry name" value="Mur_ligase"/>
    <property type="match status" value="1"/>
</dbReference>
<evidence type="ECO:0000256" key="6">
    <source>
        <dbReference type="ARBA" id="ARBA00022618"/>
    </source>
</evidence>
<evidence type="ECO:0000256" key="13">
    <source>
        <dbReference type="ARBA" id="ARBA00047833"/>
    </source>
</evidence>
<dbReference type="AlphaFoldDB" id="A0A1Y1RWA1"/>
<dbReference type="SUPFAM" id="SSF51984">
    <property type="entry name" value="MurCD N-terminal domain"/>
    <property type="match status" value="1"/>
</dbReference>
<evidence type="ECO:0000256" key="11">
    <source>
        <dbReference type="ARBA" id="ARBA00023306"/>
    </source>
</evidence>
<keyword evidence="19" id="KW-1185">Reference proteome</keyword>
<comment type="subcellular location">
    <subcellularLocation>
        <location evidence="1 14">Cytoplasm</location>
    </subcellularLocation>
</comment>
<sequence>MIDFSSGPQVYCIGIKGTGMCALAEYCRHAGANVEGSDVQEVFYTDEILKSLEIPVHTPFKSGNLPSHIDYLFYSAAYDADNNPELAEASRRGIPGMSYPQALGMISRGQPTGAVAGVHGKTTTTALAGSMAQAAGLPVGVIVGSGVSNFDGRSCLFLGDKGLIAETCEYRRHFLNISPRWLIVTSIEPDHLDYFRDYGDIFDAFTEYALKLPENGTLIYCADDAGASELAGKMRILRADLRLIPYGFSADGEYGIQNYRVEGERLVAELAGFSKPLRLRIPGRHSVLNAAAAAALVTVMGADLGLSLDRQKLLSGCEEFRGSRRRSEIVGEAGGILFMDDYAHHPTAIRTTLRGLREFYPHRRLVVDFMSHTYSRTAALFDGFAAAFGDADELVLHDIYASAREDSGGVSGEQLYRKTAENHPSVRYYPEPADSLEELDSLLSPGDLFISMGAGNNWLVSHELYKRRKGRSA</sequence>
<dbReference type="GO" id="GO:0005737">
    <property type="term" value="C:cytoplasm"/>
    <property type="evidence" value="ECO:0007669"/>
    <property type="project" value="UniProtKB-SubCell"/>
</dbReference>
<evidence type="ECO:0000256" key="12">
    <source>
        <dbReference type="ARBA" id="ARBA00023316"/>
    </source>
</evidence>
<dbReference type="InterPro" id="IPR005758">
    <property type="entry name" value="UDP-N-AcMur_Ala_ligase_MurC"/>
</dbReference>
<keyword evidence="6 14" id="KW-0132">Cell division</keyword>
<dbReference type="EMBL" id="MWQY01000017">
    <property type="protein sequence ID" value="ORC33872.1"/>
    <property type="molecule type" value="Genomic_DNA"/>
</dbReference>
<dbReference type="OrthoDB" id="9804126at2"/>
<dbReference type="NCBIfam" id="TIGR01082">
    <property type="entry name" value="murC"/>
    <property type="match status" value="1"/>
</dbReference>
<evidence type="ECO:0000256" key="7">
    <source>
        <dbReference type="ARBA" id="ARBA00022741"/>
    </source>
</evidence>
<organism evidence="18 19">
    <name type="scientific">Marispirochaeta aestuarii</name>
    <dbReference type="NCBI Taxonomy" id="1963862"/>
    <lineage>
        <taxon>Bacteria</taxon>
        <taxon>Pseudomonadati</taxon>
        <taxon>Spirochaetota</taxon>
        <taxon>Spirochaetia</taxon>
        <taxon>Spirochaetales</taxon>
        <taxon>Spirochaetaceae</taxon>
        <taxon>Marispirochaeta</taxon>
    </lineage>
</organism>
<dbReference type="PANTHER" id="PTHR43445">
    <property type="entry name" value="UDP-N-ACETYLMURAMATE--L-ALANINE LIGASE-RELATED"/>
    <property type="match status" value="1"/>
</dbReference>
<dbReference type="InterPro" id="IPR036615">
    <property type="entry name" value="Mur_ligase_C_dom_sf"/>
</dbReference>
<dbReference type="InterPro" id="IPR000713">
    <property type="entry name" value="Mur_ligase_N"/>
</dbReference>
<evidence type="ECO:0000313" key="18">
    <source>
        <dbReference type="EMBL" id="ORC33872.1"/>
    </source>
</evidence>
<reference evidence="18 19" key="1">
    <citation type="submission" date="2017-03" db="EMBL/GenBank/DDBJ databases">
        <title>Draft Genome sequence of Marispirochaeta sp. strain JC444.</title>
        <authorList>
            <person name="Shivani Y."/>
            <person name="Subhash Y."/>
            <person name="Sasikala C."/>
            <person name="Ramana C."/>
        </authorList>
    </citation>
    <scope>NUCLEOTIDE SEQUENCE [LARGE SCALE GENOMIC DNA]</scope>
    <source>
        <strain evidence="18 19">JC444</strain>
    </source>
</reference>
<dbReference type="InterPro" id="IPR036565">
    <property type="entry name" value="Mur-like_cat_sf"/>
</dbReference>
<dbReference type="PANTHER" id="PTHR43445:SF3">
    <property type="entry name" value="UDP-N-ACETYLMURAMATE--L-ALANINE LIGASE"/>
    <property type="match status" value="1"/>
</dbReference>
<evidence type="ECO:0000259" key="17">
    <source>
        <dbReference type="Pfam" id="PF08245"/>
    </source>
</evidence>
<dbReference type="UniPathway" id="UPA00219"/>
<feature type="domain" description="Mur ligase C-terminal" evidence="16">
    <location>
        <begin position="325"/>
        <end position="455"/>
    </location>
</feature>
<evidence type="ECO:0000313" key="19">
    <source>
        <dbReference type="Proteomes" id="UP000192343"/>
    </source>
</evidence>
<keyword evidence="9 14" id="KW-0133">Cell shape</keyword>
<feature type="domain" description="Mur ligase N-terminal catalytic" evidence="15">
    <location>
        <begin position="10"/>
        <end position="109"/>
    </location>
</feature>
<keyword evidence="7 14" id="KW-0547">Nucleotide-binding</keyword>
<dbReference type="GO" id="GO:0071555">
    <property type="term" value="P:cell wall organization"/>
    <property type="evidence" value="ECO:0007669"/>
    <property type="project" value="UniProtKB-KW"/>
</dbReference>
<evidence type="ECO:0000256" key="14">
    <source>
        <dbReference type="HAMAP-Rule" id="MF_00046"/>
    </source>
</evidence>
<keyword evidence="8 14" id="KW-0067">ATP-binding</keyword>
<evidence type="ECO:0000256" key="10">
    <source>
        <dbReference type="ARBA" id="ARBA00022984"/>
    </source>
</evidence>
<evidence type="ECO:0000256" key="4">
    <source>
        <dbReference type="ARBA" id="ARBA00022490"/>
    </source>
</evidence>
<keyword evidence="11 14" id="KW-0131">Cell cycle</keyword>
<comment type="catalytic activity">
    <reaction evidence="13 14">
        <text>UDP-N-acetyl-alpha-D-muramate + L-alanine + ATP = UDP-N-acetyl-alpha-D-muramoyl-L-alanine + ADP + phosphate + H(+)</text>
        <dbReference type="Rhea" id="RHEA:23372"/>
        <dbReference type="ChEBI" id="CHEBI:15378"/>
        <dbReference type="ChEBI" id="CHEBI:30616"/>
        <dbReference type="ChEBI" id="CHEBI:43474"/>
        <dbReference type="ChEBI" id="CHEBI:57972"/>
        <dbReference type="ChEBI" id="CHEBI:70757"/>
        <dbReference type="ChEBI" id="CHEBI:83898"/>
        <dbReference type="ChEBI" id="CHEBI:456216"/>
        <dbReference type="EC" id="6.3.2.8"/>
    </reaction>
</comment>
<dbReference type="Gene3D" id="3.90.190.20">
    <property type="entry name" value="Mur ligase, C-terminal domain"/>
    <property type="match status" value="1"/>
</dbReference>
<comment type="caution">
    <text evidence="18">The sequence shown here is derived from an EMBL/GenBank/DDBJ whole genome shotgun (WGS) entry which is preliminary data.</text>
</comment>
<feature type="binding site" evidence="14">
    <location>
        <begin position="117"/>
        <end position="123"/>
    </location>
    <ligand>
        <name>ATP</name>
        <dbReference type="ChEBI" id="CHEBI:30616"/>
    </ligand>
</feature>
<dbReference type="Gene3D" id="3.40.1190.10">
    <property type="entry name" value="Mur-like, catalytic domain"/>
    <property type="match status" value="1"/>
</dbReference>
<dbReference type="Pfam" id="PF02875">
    <property type="entry name" value="Mur_ligase_C"/>
    <property type="match status" value="1"/>
</dbReference>
<keyword evidence="12 14" id="KW-0961">Cell wall biogenesis/degradation</keyword>
<keyword evidence="5 14" id="KW-0436">Ligase</keyword>
<comment type="function">
    <text evidence="14">Cell wall formation.</text>
</comment>
<name>A0A1Y1RWA1_9SPIO</name>
<comment type="pathway">
    <text evidence="2 14">Cell wall biogenesis; peptidoglycan biosynthesis.</text>
</comment>
<dbReference type="GO" id="GO:0051301">
    <property type="term" value="P:cell division"/>
    <property type="evidence" value="ECO:0007669"/>
    <property type="project" value="UniProtKB-KW"/>
</dbReference>
<evidence type="ECO:0000256" key="8">
    <source>
        <dbReference type="ARBA" id="ARBA00022840"/>
    </source>
</evidence>
<evidence type="ECO:0000259" key="15">
    <source>
        <dbReference type="Pfam" id="PF01225"/>
    </source>
</evidence>